<dbReference type="Proteomes" id="UP000536773">
    <property type="component" value="Unassembled WGS sequence"/>
</dbReference>
<dbReference type="CDD" id="cd05403">
    <property type="entry name" value="NT_KNTase_like"/>
    <property type="match status" value="1"/>
</dbReference>
<dbReference type="Gene3D" id="3.30.460.10">
    <property type="entry name" value="Beta Polymerase, domain 2"/>
    <property type="match status" value="1"/>
</dbReference>
<dbReference type="InterPro" id="IPR052930">
    <property type="entry name" value="TA_antitoxin_MntA"/>
</dbReference>
<evidence type="ECO:0000259" key="1">
    <source>
        <dbReference type="Pfam" id="PF18765"/>
    </source>
</evidence>
<dbReference type="Pfam" id="PF18765">
    <property type="entry name" value="Polbeta"/>
    <property type="match status" value="1"/>
</dbReference>
<organism evidence="2 3">
    <name type="scientific">Megasphaera elsdenii</name>
    <dbReference type="NCBI Taxonomy" id="907"/>
    <lineage>
        <taxon>Bacteria</taxon>
        <taxon>Bacillati</taxon>
        <taxon>Bacillota</taxon>
        <taxon>Negativicutes</taxon>
        <taxon>Veillonellales</taxon>
        <taxon>Veillonellaceae</taxon>
        <taxon>Megasphaera</taxon>
    </lineage>
</organism>
<dbReference type="AlphaFoldDB" id="A0A848EQ51"/>
<protein>
    <submittedName>
        <fullName evidence="2">Nucleotidyltransferase domain-containing protein</fullName>
    </submittedName>
</protein>
<dbReference type="GO" id="GO:0016740">
    <property type="term" value="F:transferase activity"/>
    <property type="evidence" value="ECO:0007669"/>
    <property type="project" value="UniProtKB-KW"/>
</dbReference>
<feature type="domain" description="Polymerase beta nucleotidyltransferase" evidence="1">
    <location>
        <begin position="14"/>
        <end position="96"/>
    </location>
</feature>
<dbReference type="InterPro" id="IPR041633">
    <property type="entry name" value="Polbeta"/>
</dbReference>
<dbReference type="GeneID" id="97490845"/>
<dbReference type="InterPro" id="IPR043519">
    <property type="entry name" value="NT_sf"/>
</dbReference>
<sequence>MMFHLPNRVFQDITVFAKKHDVEQVVLFGSRARGTHTERSDVDIAVRGGDFDGFYWDIKENVDSLLMFDVVNLDEYISPELAEELSKEGVVIYEKNG</sequence>
<gene>
    <name evidence="2" type="ORF">HG933_01785</name>
</gene>
<accession>A0A848EQ51</accession>
<dbReference type="SUPFAM" id="SSF81301">
    <property type="entry name" value="Nucleotidyltransferase"/>
    <property type="match status" value="1"/>
</dbReference>
<evidence type="ECO:0000313" key="3">
    <source>
        <dbReference type="Proteomes" id="UP000536773"/>
    </source>
</evidence>
<dbReference type="PANTHER" id="PTHR43852">
    <property type="entry name" value="NUCLEOTIDYLTRANSFERASE"/>
    <property type="match status" value="1"/>
</dbReference>
<proteinExistence type="predicted"/>
<evidence type="ECO:0000313" key="2">
    <source>
        <dbReference type="EMBL" id="NMK38133.1"/>
    </source>
</evidence>
<dbReference type="PANTHER" id="PTHR43852:SF2">
    <property type="entry name" value="PROTEIN ADENYLYLTRANSFERASE MNTA"/>
    <property type="match status" value="1"/>
</dbReference>
<dbReference type="EMBL" id="JABBJH010000002">
    <property type="protein sequence ID" value="NMK38133.1"/>
    <property type="molecule type" value="Genomic_DNA"/>
</dbReference>
<reference evidence="2 3" key="1">
    <citation type="submission" date="2020-04" db="EMBL/GenBank/DDBJ databases">
        <authorList>
            <person name="Hitch T.C.A."/>
            <person name="Wylensek D."/>
            <person name="Clavel T."/>
        </authorList>
    </citation>
    <scope>NUCLEOTIDE SEQUENCE [LARGE SCALE GENOMIC DNA]</scope>
    <source>
        <strain evidence="2 3">WCA-386-APC-2A</strain>
    </source>
</reference>
<dbReference type="RefSeq" id="WP_014016293.1">
    <property type="nucleotide sequence ID" value="NZ_AP031433.1"/>
</dbReference>
<comment type="caution">
    <text evidence="2">The sequence shown here is derived from an EMBL/GenBank/DDBJ whole genome shotgun (WGS) entry which is preliminary data.</text>
</comment>
<keyword evidence="2" id="KW-0808">Transferase</keyword>
<name>A0A848EQ51_MEGEL</name>